<name>A0A1T2L0Q7_9GAMM</name>
<keyword evidence="2" id="KW-1185">Reference proteome</keyword>
<gene>
    <name evidence="1" type="ORF">BOW53_14660</name>
</gene>
<dbReference type="Proteomes" id="UP000191110">
    <property type="component" value="Unassembled WGS sequence"/>
</dbReference>
<proteinExistence type="predicted"/>
<sequence>MACSPHPGAANWHVAEETRAEIAAEFARIEVDFEGRATIFAAVEEGQAVSHDLATAGRRCFWGGVDAQTVGLTCALAADSAIEEHYMLRVSSETGMADLIQDGVVLGQFVRQP</sequence>
<dbReference type="AlphaFoldDB" id="A0A1T2L0Q7"/>
<dbReference type="EMBL" id="MPRL01000076">
    <property type="protein sequence ID" value="OOZ38685.1"/>
    <property type="molecule type" value="Genomic_DNA"/>
</dbReference>
<comment type="caution">
    <text evidence="1">The sequence shown here is derived from an EMBL/GenBank/DDBJ whole genome shotgun (WGS) entry which is preliminary data.</text>
</comment>
<evidence type="ECO:0000313" key="2">
    <source>
        <dbReference type="Proteomes" id="UP000191110"/>
    </source>
</evidence>
<protein>
    <submittedName>
        <fullName evidence="1">Uncharacterized protein</fullName>
    </submittedName>
</protein>
<organism evidence="1 2">
    <name type="scientific">Solemya pervernicosa gill symbiont</name>
    <dbReference type="NCBI Taxonomy" id="642797"/>
    <lineage>
        <taxon>Bacteria</taxon>
        <taxon>Pseudomonadati</taxon>
        <taxon>Pseudomonadota</taxon>
        <taxon>Gammaproteobacteria</taxon>
        <taxon>sulfur-oxidizing symbionts</taxon>
    </lineage>
</organism>
<evidence type="ECO:0000313" key="1">
    <source>
        <dbReference type="EMBL" id="OOZ38685.1"/>
    </source>
</evidence>
<accession>A0A1T2L0Q7</accession>
<reference evidence="1 2" key="1">
    <citation type="submission" date="2016-11" db="EMBL/GenBank/DDBJ databases">
        <title>Mixed transmission modes and dynamic genome evolution in an obligate animal-bacterial symbiosis.</title>
        <authorList>
            <person name="Russell S.L."/>
            <person name="Corbett-Detig R.B."/>
            <person name="Cavanaugh C.M."/>
        </authorList>
    </citation>
    <scope>NUCLEOTIDE SEQUENCE [LARGE SCALE GENOMIC DNA]</scope>
    <source>
        <strain evidence="1">Sveles-Q1</strain>
    </source>
</reference>